<feature type="domain" description="PorZ N-terminal beta-propeller" evidence="2">
    <location>
        <begin position="46"/>
        <end position="176"/>
    </location>
</feature>
<evidence type="ECO:0000313" key="3">
    <source>
        <dbReference type="EMBL" id="PWB04178.1"/>
    </source>
</evidence>
<evidence type="ECO:0000256" key="1">
    <source>
        <dbReference type="SAM" id="SignalP"/>
    </source>
</evidence>
<feature type="chain" id="PRO_5016145121" description="PorZ N-terminal beta-propeller domain-containing protein" evidence="1">
    <location>
        <begin position="21"/>
        <end position="827"/>
    </location>
</feature>
<dbReference type="EMBL" id="PUEC01000002">
    <property type="protein sequence ID" value="PWB04178.1"/>
    <property type="molecule type" value="Genomic_DNA"/>
</dbReference>
<dbReference type="AlphaFoldDB" id="A0A2V1ITX8"/>
<gene>
    <name evidence="3" type="ORF">C5O23_01065</name>
</gene>
<organism evidence="3 4">
    <name type="scientific">Duncaniella muris</name>
    <dbReference type="NCBI Taxonomy" id="2094150"/>
    <lineage>
        <taxon>Bacteria</taxon>
        <taxon>Pseudomonadati</taxon>
        <taxon>Bacteroidota</taxon>
        <taxon>Bacteroidia</taxon>
        <taxon>Bacteroidales</taxon>
        <taxon>Muribaculaceae</taxon>
        <taxon>Duncaniella</taxon>
    </lineage>
</organism>
<dbReference type="GeneID" id="82524939"/>
<protein>
    <recommendedName>
        <fullName evidence="2">PorZ N-terminal beta-propeller domain-containing protein</fullName>
    </recommendedName>
</protein>
<keyword evidence="4" id="KW-1185">Reference proteome</keyword>
<dbReference type="Gene3D" id="2.130.10.10">
    <property type="entry name" value="YVTN repeat-like/Quinoprotein amine dehydrogenase"/>
    <property type="match status" value="1"/>
</dbReference>
<comment type="caution">
    <text evidence="3">The sequence shown here is derived from an EMBL/GenBank/DDBJ whole genome shotgun (WGS) entry which is preliminary data.</text>
</comment>
<dbReference type="InterPro" id="IPR048954">
    <property type="entry name" value="PorZ_N"/>
</dbReference>
<dbReference type="RefSeq" id="WP_107031102.1">
    <property type="nucleotide sequence ID" value="NZ_CAPFED010000071.1"/>
</dbReference>
<proteinExistence type="predicted"/>
<feature type="signal peptide" evidence="1">
    <location>
        <begin position="1"/>
        <end position="20"/>
    </location>
</feature>
<dbReference type="SUPFAM" id="SSF63829">
    <property type="entry name" value="Calcium-dependent phosphotriesterase"/>
    <property type="match status" value="1"/>
</dbReference>
<dbReference type="Pfam" id="PF21544">
    <property type="entry name" value="PorZ_N_b_propeller"/>
    <property type="match status" value="1"/>
</dbReference>
<keyword evidence="1" id="KW-0732">Signal</keyword>
<evidence type="ECO:0000313" key="4">
    <source>
        <dbReference type="Proteomes" id="UP000244905"/>
    </source>
</evidence>
<name>A0A2V1ITX8_9BACT</name>
<sequence>MIRKLFVILLLCLLPSGLSAQLATGSWKVYGAFGLPDKLLETPQFVYLLTQGSLHSYDKANDESRSYLPGDDINGHQIKNIFYNTDRRYLTICYMDAAIDLLYDDGRLVSLPDIRDANLTVSKVINDVKFDGDLIYVATSFGLVVFRESTADVKESGVYNVNVAAIALTPDHLLIYPHDGDKARHLLAIEKTARMNSLGNYISVGVLPDNYVEIIPLSDGYAADGMTHFILRDNTPYLAHVGVRFDPVPESHICWVAGQTPQCFKSDEGVVYYVSEGRLYEVGLPQETNLPVPVKEVVRIPEIMKDDLIATTSGMSSVWVAGMKGLGNYRLDADGGVTVLRDRFRPSGVTTFSDISCFFPSSDGRGFYISNLGISQVKPIGKGDFMNTRFTGNFISGGKVEDVAVTGKMTIRNSPGATSAQRYGYDNIFAPAFVIEDPDDPTIRYIGSGLDGLFVVKDGQEIGKFDENSSIYKSANWAWRTNDACFDPDGNLIIGVFTNNANESPIAVLPAEKRRTKDLRSITKDDWLTLDIGNYISNRDVDLLLCRHSPMIFLIASHYQGGFAALHHGGTVTDPSDDRHVTFSSLIDQDGKQFVTNYPRCLTEDKRGRIWCGTTSGIYEITNPLSVFSPDFTINRLKVPRNDGTNLADYLLETEDINCIAVDAANRKWVGTMDSGVYLVSENGDEVIANFNTSNSPLSTNTITDIYVDPNSNSVFIATLHGLYEYASSTSPARPDYSDVYAYPNPVEPGYSGWITIKGLMENSLVKIMDAGMHLVYQTRSQGGQAIWDGCSLNGSRVKSGVYYVLASSGDDVSSEGDVVTKILVVN</sequence>
<dbReference type="InterPro" id="IPR015943">
    <property type="entry name" value="WD40/YVTN_repeat-like_dom_sf"/>
</dbReference>
<evidence type="ECO:0000259" key="2">
    <source>
        <dbReference type="Pfam" id="PF21544"/>
    </source>
</evidence>
<accession>A0A2V1ITX8</accession>
<dbReference type="Proteomes" id="UP000244905">
    <property type="component" value="Unassembled WGS sequence"/>
</dbReference>
<reference evidence="4" key="1">
    <citation type="submission" date="2018-02" db="EMBL/GenBank/DDBJ databases">
        <authorList>
            <person name="Clavel T."/>
            <person name="Strowig T."/>
        </authorList>
    </citation>
    <scope>NUCLEOTIDE SEQUENCE [LARGE SCALE GENOMIC DNA]</scope>
    <source>
        <strain evidence="4">DSM 103720</strain>
    </source>
</reference>